<evidence type="ECO:0000313" key="3">
    <source>
        <dbReference type="Proteomes" id="UP000179001"/>
    </source>
</evidence>
<dbReference type="AlphaFoldDB" id="A0A1F5SYJ6"/>
<sequence length="238" mass="27304">MLKKVSGKYVLIILVIIISAGFVIWSYNFFQGKNLANPPKFDLSAYDNLQNWPTPEEAFGETTSAKIKSEIANLFTSKVEESLSTKNIDDSKFKYSGLYLHSELMGNTGEKIDQQIQSWKSSFLWLKDFEIVNLLKNKCVNVVINSKQGQDNLQRLIKDEAIQFTTIENNSQICFPVEQYFDQVAILMSYYPGIELIPLDSNQDYPVVIKMTAEQMAEKWADIQSLSEIYPEKIKIKQ</sequence>
<dbReference type="Proteomes" id="UP000179001">
    <property type="component" value="Unassembled WGS sequence"/>
</dbReference>
<protein>
    <submittedName>
        <fullName evidence="2">Uncharacterized protein</fullName>
    </submittedName>
</protein>
<evidence type="ECO:0000256" key="1">
    <source>
        <dbReference type="SAM" id="Phobius"/>
    </source>
</evidence>
<gene>
    <name evidence="2" type="ORF">A2478_04920</name>
</gene>
<dbReference type="EMBL" id="MFGJ01000007">
    <property type="protein sequence ID" value="OGF31797.1"/>
    <property type="molecule type" value="Genomic_DNA"/>
</dbReference>
<organism evidence="2 3">
    <name type="scientific">Candidatus Falkowbacteria bacterium RIFOXYC2_FULL_36_12</name>
    <dbReference type="NCBI Taxonomy" id="1798002"/>
    <lineage>
        <taxon>Bacteria</taxon>
        <taxon>Candidatus Falkowiibacteriota</taxon>
    </lineage>
</organism>
<reference evidence="2 3" key="1">
    <citation type="journal article" date="2016" name="Nat. Commun.">
        <title>Thousands of microbial genomes shed light on interconnected biogeochemical processes in an aquifer system.</title>
        <authorList>
            <person name="Anantharaman K."/>
            <person name="Brown C.T."/>
            <person name="Hug L.A."/>
            <person name="Sharon I."/>
            <person name="Castelle C.J."/>
            <person name="Probst A.J."/>
            <person name="Thomas B.C."/>
            <person name="Singh A."/>
            <person name="Wilkins M.J."/>
            <person name="Karaoz U."/>
            <person name="Brodie E.L."/>
            <person name="Williams K.H."/>
            <person name="Hubbard S.S."/>
            <person name="Banfield J.F."/>
        </authorList>
    </citation>
    <scope>NUCLEOTIDE SEQUENCE [LARGE SCALE GENOMIC DNA]</scope>
</reference>
<keyword evidence="1" id="KW-1133">Transmembrane helix</keyword>
<accession>A0A1F5SYJ6</accession>
<name>A0A1F5SYJ6_9BACT</name>
<evidence type="ECO:0000313" key="2">
    <source>
        <dbReference type="EMBL" id="OGF31797.1"/>
    </source>
</evidence>
<feature type="transmembrane region" description="Helical" evidence="1">
    <location>
        <begin position="9"/>
        <end position="30"/>
    </location>
</feature>
<keyword evidence="1" id="KW-0812">Transmembrane</keyword>
<proteinExistence type="predicted"/>
<keyword evidence="1" id="KW-0472">Membrane</keyword>
<comment type="caution">
    <text evidence="2">The sequence shown here is derived from an EMBL/GenBank/DDBJ whole genome shotgun (WGS) entry which is preliminary data.</text>
</comment>
<dbReference type="STRING" id="1798002.A2478_04920"/>